<dbReference type="Proteomes" id="UP001597601">
    <property type="component" value="Unassembled WGS sequence"/>
</dbReference>
<protein>
    <submittedName>
        <fullName evidence="2">3-oxoacyl-ACP reductase FabG</fullName>
        <ecNumber evidence="2">1.1.1.100</ecNumber>
    </submittedName>
</protein>
<dbReference type="InterPro" id="IPR036291">
    <property type="entry name" value="NAD(P)-bd_dom_sf"/>
</dbReference>
<evidence type="ECO:0000256" key="1">
    <source>
        <dbReference type="ARBA" id="ARBA00006484"/>
    </source>
</evidence>
<keyword evidence="2" id="KW-0560">Oxidoreductase</keyword>
<dbReference type="Pfam" id="PF13561">
    <property type="entry name" value="adh_short_C2"/>
    <property type="match status" value="1"/>
</dbReference>
<dbReference type="PRINTS" id="PR00080">
    <property type="entry name" value="SDRFAMILY"/>
</dbReference>
<reference evidence="3" key="1">
    <citation type="journal article" date="2019" name="Int. J. Syst. Evol. Microbiol.">
        <title>The Global Catalogue of Microorganisms (GCM) 10K type strain sequencing project: providing services to taxonomists for standard genome sequencing and annotation.</title>
        <authorList>
            <consortium name="The Broad Institute Genomics Platform"/>
            <consortium name="The Broad Institute Genome Sequencing Center for Infectious Disease"/>
            <person name="Wu L."/>
            <person name="Ma J."/>
        </authorList>
    </citation>
    <scope>NUCLEOTIDE SEQUENCE [LARGE SCALE GENOMIC DNA]</scope>
    <source>
        <strain evidence="3">KCTC 52232</strain>
    </source>
</reference>
<dbReference type="NCBIfam" id="NF004200">
    <property type="entry name" value="PRK05653.1-5"/>
    <property type="match status" value="1"/>
</dbReference>
<dbReference type="PANTHER" id="PTHR42879:SF2">
    <property type="entry name" value="3-OXOACYL-[ACYL-CARRIER-PROTEIN] REDUCTASE FABG"/>
    <property type="match status" value="1"/>
</dbReference>
<organism evidence="2 3">
    <name type="scientific">Mucilaginibacter antarcticus</name>
    <dbReference type="NCBI Taxonomy" id="1855725"/>
    <lineage>
        <taxon>Bacteria</taxon>
        <taxon>Pseudomonadati</taxon>
        <taxon>Bacteroidota</taxon>
        <taxon>Sphingobacteriia</taxon>
        <taxon>Sphingobacteriales</taxon>
        <taxon>Sphingobacteriaceae</taxon>
        <taxon>Mucilaginibacter</taxon>
    </lineage>
</organism>
<proteinExistence type="inferred from homology"/>
<dbReference type="PANTHER" id="PTHR42879">
    <property type="entry name" value="3-OXOACYL-(ACYL-CARRIER-PROTEIN) REDUCTASE"/>
    <property type="match status" value="1"/>
</dbReference>
<name>A0ABW5XT40_9SPHI</name>
<dbReference type="NCBIfam" id="NF009466">
    <property type="entry name" value="PRK12826.1-2"/>
    <property type="match status" value="1"/>
</dbReference>
<dbReference type="SUPFAM" id="SSF51735">
    <property type="entry name" value="NAD(P)-binding Rossmann-fold domains"/>
    <property type="match status" value="1"/>
</dbReference>
<comment type="caution">
    <text evidence="2">The sequence shown here is derived from an EMBL/GenBank/DDBJ whole genome shotgun (WGS) entry which is preliminary data.</text>
</comment>
<keyword evidence="3" id="KW-1185">Reference proteome</keyword>
<dbReference type="EC" id="1.1.1.100" evidence="2"/>
<dbReference type="Gene3D" id="3.40.50.720">
    <property type="entry name" value="NAD(P)-binding Rossmann-like Domain"/>
    <property type="match status" value="1"/>
</dbReference>
<dbReference type="InterPro" id="IPR002347">
    <property type="entry name" value="SDR_fam"/>
</dbReference>
<dbReference type="EMBL" id="JBHUON010000024">
    <property type="protein sequence ID" value="MFD2866329.1"/>
    <property type="molecule type" value="Genomic_DNA"/>
</dbReference>
<accession>A0ABW5XT40</accession>
<dbReference type="PRINTS" id="PR00081">
    <property type="entry name" value="GDHRDH"/>
</dbReference>
<dbReference type="RefSeq" id="WP_377129865.1">
    <property type="nucleotide sequence ID" value="NZ_JBHUON010000024.1"/>
</dbReference>
<dbReference type="GO" id="GO:0004316">
    <property type="term" value="F:3-oxoacyl-[acyl-carrier-protein] reductase (NADPH) activity"/>
    <property type="evidence" value="ECO:0007669"/>
    <property type="project" value="UniProtKB-EC"/>
</dbReference>
<dbReference type="InterPro" id="IPR050259">
    <property type="entry name" value="SDR"/>
</dbReference>
<evidence type="ECO:0000313" key="3">
    <source>
        <dbReference type="Proteomes" id="UP001597601"/>
    </source>
</evidence>
<sequence>MNCALVTGGSRGIGRAICIKLAAMGYYVLINYKSNTDEANNTLELVKQAGANGETMQFDVADKQQVNDVLSAWLKANEDKVIEVLVNNAGVRDDSLMVWLKDEQWDKVINTSLNSFFYITRLVLEGMMMNRYGRIVNVVSLSGLKGLPGQTNYSAAKAGVIGATKALAQEVGRSGITVNAVAPGFIKTDMTEGLDEKELKRSIPVNRFGTPEEVASAVGFLASKGASYITGEVLSINGGLYS</sequence>
<evidence type="ECO:0000313" key="2">
    <source>
        <dbReference type="EMBL" id="MFD2866329.1"/>
    </source>
</evidence>
<gene>
    <name evidence="2" type="primary">fabG</name>
    <name evidence="2" type="ORF">ACFSYC_16655</name>
</gene>
<comment type="similarity">
    <text evidence="1">Belongs to the short-chain dehydrogenases/reductases (SDR) family.</text>
</comment>